<evidence type="ECO:0000256" key="3">
    <source>
        <dbReference type="ARBA" id="ARBA00022555"/>
    </source>
</evidence>
<dbReference type="PANTHER" id="PTHR45846:SF1">
    <property type="entry name" value="TRNA-DIHYDROURIDINE(47) SYNTHASE [NAD(P)(+)]-LIKE"/>
    <property type="match status" value="1"/>
</dbReference>
<dbReference type="Gene3D" id="3.20.20.70">
    <property type="entry name" value="Aldolase class I"/>
    <property type="match status" value="1"/>
</dbReference>
<dbReference type="SUPFAM" id="SSF51395">
    <property type="entry name" value="FMN-linked oxidoreductases"/>
    <property type="match status" value="1"/>
</dbReference>
<reference evidence="16 17" key="1">
    <citation type="submission" date="2019-03" db="EMBL/GenBank/DDBJ databases">
        <title>Genomic Encyclopedia of Type Strains, Phase IV (KMG-IV): sequencing the most valuable type-strain genomes for metagenomic binning, comparative biology and taxonomic classification.</title>
        <authorList>
            <person name="Goeker M."/>
        </authorList>
    </citation>
    <scope>NUCLEOTIDE SEQUENCE [LARGE SCALE GENOMIC DNA]</scope>
    <source>
        <strain evidence="16 17">DSM 100433</strain>
    </source>
</reference>
<keyword evidence="6 12" id="KW-0819">tRNA processing</keyword>
<keyword evidence="14" id="KW-0547">Nucleotide-binding</keyword>
<protein>
    <recommendedName>
        <fullName evidence="12">tRNA-dihydrouridine synthase</fullName>
        <ecNumber evidence="12">1.3.1.-</ecNumber>
    </recommendedName>
</protein>
<evidence type="ECO:0000256" key="2">
    <source>
        <dbReference type="ARBA" id="ARBA00002790"/>
    </source>
</evidence>
<evidence type="ECO:0000256" key="4">
    <source>
        <dbReference type="ARBA" id="ARBA00022630"/>
    </source>
</evidence>
<comment type="catalytic activity">
    <reaction evidence="11">
        <text>a 5,6-dihydrouridine in tRNA + NAD(+) = a uridine in tRNA + NADH + H(+)</text>
        <dbReference type="Rhea" id="RHEA:54452"/>
        <dbReference type="Rhea" id="RHEA-COMP:13339"/>
        <dbReference type="Rhea" id="RHEA-COMP:13887"/>
        <dbReference type="ChEBI" id="CHEBI:15378"/>
        <dbReference type="ChEBI" id="CHEBI:57540"/>
        <dbReference type="ChEBI" id="CHEBI:57945"/>
        <dbReference type="ChEBI" id="CHEBI:65315"/>
        <dbReference type="ChEBI" id="CHEBI:74443"/>
    </reaction>
</comment>
<evidence type="ECO:0000313" key="16">
    <source>
        <dbReference type="EMBL" id="TCL45328.1"/>
    </source>
</evidence>
<dbReference type="Proteomes" id="UP000294682">
    <property type="component" value="Unassembled WGS sequence"/>
</dbReference>
<comment type="cofactor">
    <cofactor evidence="1 12 14">
        <name>FMN</name>
        <dbReference type="ChEBI" id="CHEBI:58210"/>
    </cofactor>
</comment>
<dbReference type="RefSeq" id="WP_079698228.1">
    <property type="nucleotide sequence ID" value="NZ_SLUK01000001.1"/>
</dbReference>
<dbReference type="CDD" id="cd02801">
    <property type="entry name" value="DUS_like_FMN"/>
    <property type="match status" value="1"/>
</dbReference>
<feature type="domain" description="DUS-like FMN-binding" evidence="15">
    <location>
        <begin position="14"/>
        <end position="317"/>
    </location>
</feature>
<dbReference type="InterPro" id="IPR001269">
    <property type="entry name" value="DUS_fam"/>
</dbReference>
<feature type="active site" description="Proton donor" evidence="13">
    <location>
        <position position="100"/>
    </location>
</feature>
<proteinExistence type="inferred from homology"/>
<feature type="binding site" evidence="14">
    <location>
        <begin position="224"/>
        <end position="225"/>
    </location>
    <ligand>
        <name>FMN</name>
        <dbReference type="ChEBI" id="CHEBI:58210"/>
    </ligand>
</feature>
<comment type="caution">
    <text evidence="16">The sequence shown here is derived from an EMBL/GenBank/DDBJ whole genome shotgun (WGS) entry which is preliminary data.</text>
</comment>
<evidence type="ECO:0000259" key="15">
    <source>
        <dbReference type="Pfam" id="PF01207"/>
    </source>
</evidence>
<name>A0A9X8ULS4_9FIRM</name>
<dbReference type="PIRSF" id="PIRSF006621">
    <property type="entry name" value="Dus"/>
    <property type="match status" value="1"/>
</dbReference>
<evidence type="ECO:0000256" key="7">
    <source>
        <dbReference type="ARBA" id="ARBA00022857"/>
    </source>
</evidence>
<dbReference type="OrthoDB" id="9764501at2"/>
<organism evidence="16 17">
    <name type="scientific">Harryflintia acetispora</name>
    <dbReference type="NCBI Taxonomy" id="1849041"/>
    <lineage>
        <taxon>Bacteria</taxon>
        <taxon>Bacillati</taxon>
        <taxon>Bacillota</taxon>
        <taxon>Clostridia</taxon>
        <taxon>Eubacteriales</taxon>
        <taxon>Oscillospiraceae</taxon>
        <taxon>Harryflintia</taxon>
    </lineage>
</organism>
<keyword evidence="7" id="KW-0521">NADP</keyword>
<accession>A0A9X8ULS4</accession>
<dbReference type="Pfam" id="PF01207">
    <property type="entry name" value="Dus"/>
    <property type="match status" value="1"/>
</dbReference>
<comment type="catalytic activity">
    <reaction evidence="10">
        <text>a 5,6-dihydrouridine in tRNA + NADP(+) = a uridine in tRNA + NADPH + H(+)</text>
        <dbReference type="Rhea" id="RHEA:23624"/>
        <dbReference type="Rhea" id="RHEA-COMP:13339"/>
        <dbReference type="Rhea" id="RHEA-COMP:13887"/>
        <dbReference type="ChEBI" id="CHEBI:15378"/>
        <dbReference type="ChEBI" id="CHEBI:57783"/>
        <dbReference type="ChEBI" id="CHEBI:58349"/>
        <dbReference type="ChEBI" id="CHEBI:65315"/>
        <dbReference type="ChEBI" id="CHEBI:74443"/>
    </reaction>
</comment>
<dbReference type="InterPro" id="IPR035587">
    <property type="entry name" value="DUS-like_FMN-bd"/>
</dbReference>
<dbReference type="InterPro" id="IPR018517">
    <property type="entry name" value="tRNA_hU_synthase_CS"/>
</dbReference>
<dbReference type="EMBL" id="SLUK01000001">
    <property type="protein sequence ID" value="TCL45328.1"/>
    <property type="molecule type" value="Genomic_DNA"/>
</dbReference>
<evidence type="ECO:0000256" key="13">
    <source>
        <dbReference type="PIRSR" id="PIRSR006621-1"/>
    </source>
</evidence>
<keyword evidence="8" id="KW-0694">RNA-binding</keyword>
<feature type="binding site" evidence="14">
    <location>
        <position position="169"/>
    </location>
    <ligand>
        <name>FMN</name>
        <dbReference type="ChEBI" id="CHEBI:58210"/>
    </ligand>
</feature>
<dbReference type="GO" id="GO:0017150">
    <property type="term" value="F:tRNA dihydrouridine synthase activity"/>
    <property type="evidence" value="ECO:0007669"/>
    <property type="project" value="InterPro"/>
</dbReference>
<keyword evidence="3" id="KW-0820">tRNA-binding</keyword>
<keyword evidence="9 12" id="KW-0560">Oxidoreductase</keyword>
<dbReference type="GO" id="GO:0050660">
    <property type="term" value="F:flavin adenine dinucleotide binding"/>
    <property type="evidence" value="ECO:0007669"/>
    <property type="project" value="InterPro"/>
</dbReference>
<evidence type="ECO:0000256" key="8">
    <source>
        <dbReference type="ARBA" id="ARBA00022884"/>
    </source>
</evidence>
<evidence type="ECO:0000256" key="9">
    <source>
        <dbReference type="ARBA" id="ARBA00023002"/>
    </source>
</evidence>
<dbReference type="InterPro" id="IPR024036">
    <property type="entry name" value="tRNA-dHydroUridine_Synthase_C"/>
</dbReference>
<keyword evidence="17" id="KW-1185">Reference proteome</keyword>
<keyword evidence="5 12" id="KW-0288">FMN</keyword>
<dbReference type="AlphaFoldDB" id="A0A9X8ULS4"/>
<dbReference type="EC" id="1.3.1.-" evidence="12"/>
<dbReference type="PANTHER" id="PTHR45846">
    <property type="entry name" value="TRNA-DIHYDROURIDINE(47) SYNTHASE [NAD(P)(+)]-LIKE"/>
    <property type="match status" value="1"/>
</dbReference>
<evidence type="ECO:0000256" key="10">
    <source>
        <dbReference type="ARBA" id="ARBA00048205"/>
    </source>
</evidence>
<dbReference type="NCBIfam" id="TIGR00737">
    <property type="entry name" value="nifR3_yhdG"/>
    <property type="match status" value="1"/>
</dbReference>
<dbReference type="InterPro" id="IPR004652">
    <property type="entry name" value="DusB-like"/>
</dbReference>
<feature type="binding site" evidence="14">
    <location>
        <position position="70"/>
    </location>
    <ligand>
        <name>FMN</name>
        <dbReference type="ChEBI" id="CHEBI:58210"/>
    </ligand>
</feature>
<comment type="similarity">
    <text evidence="12">Belongs to the dus family.</text>
</comment>
<dbReference type="Gene3D" id="1.10.1200.80">
    <property type="entry name" value="Putative flavin oxidoreducatase, domain 2"/>
    <property type="match status" value="1"/>
</dbReference>
<dbReference type="PROSITE" id="PS01136">
    <property type="entry name" value="UPF0034"/>
    <property type="match status" value="1"/>
</dbReference>
<sequence>MQIGNVTIEGHTALAPMAGVADRSFRTICKELGASYLVGEMASAKGMHYSDKKTALLLEVTEPEHPMAVQIFGTEPALMADCARSALRFSPDIIDINMGCPAPKIVGGGAGSALMKTPVLAGKIIEAVARAVDIPVTVKLRLGWDDEHQNAVELARIAQESGAAAVTVHGRTRQQMYAGRADLAAIRQVVKSLSIPVIGNGDVCDPVSAKRMLDETGCALVMVGRGALGAPWVFGQIERYLRDGALLPAPPMERRMEILLRQIKMAVAHKGEYIALREARSHAAWYFKGLRGAAALRREAGQLEVYSDLERLCERALAQSEEN</sequence>
<keyword evidence="4 12" id="KW-0285">Flavoprotein</keyword>
<feature type="binding site" evidence="14">
    <location>
        <position position="139"/>
    </location>
    <ligand>
        <name>FMN</name>
        <dbReference type="ChEBI" id="CHEBI:58210"/>
    </ligand>
</feature>
<evidence type="ECO:0000256" key="1">
    <source>
        <dbReference type="ARBA" id="ARBA00001917"/>
    </source>
</evidence>
<dbReference type="InterPro" id="IPR013785">
    <property type="entry name" value="Aldolase_TIM"/>
</dbReference>
<feature type="binding site" evidence="14">
    <location>
        <begin position="16"/>
        <end position="18"/>
    </location>
    <ligand>
        <name>FMN</name>
        <dbReference type="ChEBI" id="CHEBI:58210"/>
    </ligand>
</feature>
<evidence type="ECO:0000256" key="11">
    <source>
        <dbReference type="ARBA" id="ARBA00048802"/>
    </source>
</evidence>
<evidence type="ECO:0000256" key="14">
    <source>
        <dbReference type="PIRSR" id="PIRSR006621-2"/>
    </source>
</evidence>
<evidence type="ECO:0000256" key="12">
    <source>
        <dbReference type="PIRNR" id="PIRNR006621"/>
    </source>
</evidence>
<dbReference type="GO" id="GO:0000049">
    <property type="term" value="F:tRNA binding"/>
    <property type="evidence" value="ECO:0007669"/>
    <property type="project" value="UniProtKB-KW"/>
</dbReference>
<evidence type="ECO:0000313" key="17">
    <source>
        <dbReference type="Proteomes" id="UP000294682"/>
    </source>
</evidence>
<evidence type="ECO:0000256" key="6">
    <source>
        <dbReference type="ARBA" id="ARBA00022694"/>
    </source>
</evidence>
<gene>
    <name evidence="16" type="ORF">EDD78_101311</name>
</gene>
<comment type="function">
    <text evidence="2 12">Catalyzes the synthesis of 5,6-dihydrouridine (D), a modified base found in the D-loop of most tRNAs, via the reduction of the C5-C6 double bond in target uridines.</text>
</comment>
<evidence type="ECO:0000256" key="5">
    <source>
        <dbReference type="ARBA" id="ARBA00022643"/>
    </source>
</evidence>